<reference evidence="1 2" key="1">
    <citation type="submission" date="2023-03" db="EMBL/GenBank/DDBJ databases">
        <title>Genome insight into feeding habits of ladybird beetles.</title>
        <authorList>
            <person name="Li H.-S."/>
            <person name="Huang Y.-H."/>
            <person name="Pang H."/>
        </authorList>
    </citation>
    <scope>NUCLEOTIDE SEQUENCE [LARGE SCALE GENOMIC DNA]</scope>
    <source>
        <strain evidence="1">SYSU_2023b</strain>
        <tissue evidence="1">Whole body</tissue>
    </source>
</reference>
<evidence type="ECO:0000313" key="2">
    <source>
        <dbReference type="Proteomes" id="UP001431783"/>
    </source>
</evidence>
<organism evidence="1 2">
    <name type="scientific">Henosepilachna vigintioctopunctata</name>
    <dbReference type="NCBI Taxonomy" id="420089"/>
    <lineage>
        <taxon>Eukaryota</taxon>
        <taxon>Metazoa</taxon>
        <taxon>Ecdysozoa</taxon>
        <taxon>Arthropoda</taxon>
        <taxon>Hexapoda</taxon>
        <taxon>Insecta</taxon>
        <taxon>Pterygota</taxon>
        <taxon>Neoptera</taxon>
        <taxon>Endopterygota</taxon>
        <taxon>Coleoptera</taxon>
        <taxon>Polyphaga</taxon>
        <taxon>Cucujiformia</taxon>
        <taxon>Coccinelloidea</taxon>
        <taxon>Coccinellidae</taxon>
        <taxon>Epilachninae</taxon>
        <taxon>Epilachnini</taxon>
        <taxon>Henosepilachna</taxon>
    </lineage>
</organism>
<sequence>MSSNVGVVYNKTPFVCYFCNKEIHGETELGHTAVCGSVLVPCMNKCGVYTPRSELANHNTKCPNIRKTSNPLSFQLQQLDPVLKDSNGTLSSRNNMVSEVRSLQNRCSVLEQYLSKLSTFNKNKTFIDSKELERLILQSKHLEEWKDIVNLKLENVKQQLIQQELSKSEAQENWKSYVNIF</sequence>
<comment type="caution">
    <text evidence="1">The sequence shown here is derived from an EMBL/GenBank/DDBJ whole genome shotgun (WGS) entry which is preliminary data.</text>
</comment>
<name>A0AAW1UWU6_9CUCU</name>
<keyword evidence="2" id="KW-1185">Reference proteome</keyword>
<gene>
    <name evidence="1" type="ORF">WA026_019202</name>
</gene>
<dbReference type="EMBL" id="JARQZJ010000103">
    <property type="protein sequence ID" value="KAK9886945.1"/>
    <property type="molecule type" value="Genomic_DNA"/>
</dbReference>
<evidence type="ECO:0000313" key="1">
    <source>
        <dbReference type="EMBL" id="KAK9886945.1"/>
    </source>
</evidence>
<dbReference type="InterPro" id="IPR013083">
    <property type="entry name" value="Znf_RING/FYVE/PHD"/>
</dbReference>
<dbReference type="Proteomes" id="UP001431783">
    <property type="component" value="Unassembled WGS sequence"/>
</dbReference>
<protein>
    <recommendedName>
        <fullName evidence="3">TRAF-type domain-containing protein</fullName>
    </recommendedName>
</protein>
<proteinExistence type="predicted"/>
<dbReference type="Gene3D" id="3.30.40.10">
    <property type="entry name" value="Zinc/RING finger domain, C3HC4 (zinc finger)"/>
    <property type="match status" value="1"/>
</dbReference>
<evidence type="ECO:0008006" key="3">
    <source>
        <dbReference type="Google" id="ProtNLM"/>
    </source>
</evidence>
<accession>A0AAW1UWU6</accession>
<dbReference type="SUPFAM" id="SSF49599">
    <property type="entry name" value="TRAF domain-like"/>
    <property type="match status" value="1"/>
</dbReference>
<dbReference type="AlphaFoldDB" id="A0AAW1UWU6"/>